<name>A0A0K9YWW3_9BACL</name>
<dbReference type="AlphaFoldDB" id="A0A0K9YWW3"/>
<protein>
    <submittedName>
        <fullName evidence="1">Uncharacterized protein</fullName>
    </submittedName>
</protein>
<organism evidence="1 2">
    <name type="scientific">Brevibacillus reuszeri</name>
    <dbReference type="NCBI Taxonomy" id="54915"/>
    <lineage>
        <taxon>Bacteria</taxon>
        <taxon>Bacillati</taxon>
        <taxon>Bacillota</taxon>
        <taxon>Bacilli</taxon>
        <taxon>Bacillales</taxon>
        <taxon>Paenibacillaceae</taxon>
        <taxon>Brevibacillus</taxon>
    </lineage>
</organism>
<dbReference type="Proteomes" id="UP000036834">
    <property type="component" value="Unassembled WGS sequence"/>
</dbReference>
<comment type="caution">
    <text evidence="1">The sequence shown here is derived from an EMBL/GenBank/DDBJ whole genome shotgun (WGS) entry which is preliminary data.</text>
</comment>
<proteinExistence type="predicted"/>
<dbReference type="EMBL" id="LGIQ01000005">
    <property type="protein sequence ID" value="KNB73122.1"/>
    <property type="molecule type" value="Genomic_DNA"/>
</dbReference>
<sequence length="88" mass="10639">MPTTSFRLEFVKRFSCSFHHPIFSIKKDASVYKQKHPDETLCQKKEKDLWHMRIYVVYPIYSISRWVNAASCLFIMKFAFLINKQLFK</sequence>
<accession>A0A0K9YWW3</accession>
<evidence type="ECO:0000313" key="1">
    <source>
        <dbReference type="EMBL" id="KNB73122.1"/>
    </source>
</evidence>
<reference evidence="2" key="1">
    <citation type="submission" date="2015-07" db="EMBL/GenBank/DDBJ databases">
        <title>Genome sequencing project for genomic taxonomy and phylogenomics of Bacillus-like bacteria.</title>
        <authorList>
            <person name="Liu B."/>
            <person name="Wang J."/>
            <person name="Zhu Y."/>
            <person name="Liu G."/>
            <person name="Chen Q."/>
            <person name="Chen Z."/>
            <person name="Lan J."/>
            <person name="Che J."/>
            <person name="Ge C."/>
            <person name="Shi H."/>
            <person name="Pan Z."/>
            <person name="Liu X."/>
        </authorList>
    </citation>
    <scope>NUCLEOTIDE SEQUENCE [LARGE SCALE GENOMIC DNA]</scope>
    <source>
        <strain evidence="2">DSM 9887</strain>
    </source>
</reference>
<evidence type="ECO:0000313" key="2">
    <source>
        <dbReference type="Proteomes" id="UP000036834"/>
    </source>
</evidence>
<gene>
    <name evidence="1" type="ORF">ADS79_03865</name>
</gene>
<dbReference type="STRING" id="54915.ADS79_03865"/>